<dbReference type="InterPro" id="IPR002885">
    <property type="entry name" value="PPR_rpt"/>
</dbReference>
<feature type="repeat" description="PPR" evidence="2">
    <location>
        <begin position="324"/>
        <end position="358"/>
    </location>
</feature>
<evidence type="ECO:0008006" key="5">
    <source>
        <dbReference type="Google" id="ProtNLM"/>
    </source>
</evidence>
<feature type="repeat" description="PPR" evidence="2">
    <location>
        <begin position="526"/>
        <end position="560"/>
    </location>
</feature>
<dbReference type="InterPro" id="IPR046848">
    <property type="entry name" value="E_motif"/>
</dbReference>
<dbReference type="PANTHER" id="PTHR47926:SF527">
    <property type="entry name" value="PENTATRICOPEPTIDE REPEAT-CONTAINING PROTEIN"/>
    <property type="match status" value="1"/>
</dbReference>
<dbReference type="InterPro" id="IPR011990">
    <property type="entry name" value="TPR-like_helical_dom_sf"/>
</dbReference>
<proteinExistence type="predicted"/>
<accession>A0ABQ8HNU4</accession>
<evidence type="ECO:0000313" key="4">
    <source>
        <dbReference type="Proteomes" id="UP000827721"/>
    </source>
</evidence>
<reference evidence="3 4" key="1">
    <citation type="submission" date="2021-02" db="EMBL/GenBank/DDBJ databases">
        <title>Plant Genome Project.</title>
        <authorList>
            <person name="Zhang R.-G."/>
        </authorList>
    </citation>
    <scope>NUCLEOTIDE SEQUENCE [LARGE SCALE GENOMIC DNA]</scope>
    <source>
        <tissue evidence="3">Leaves</tissue>
    </source>
</reference>
<dbReference type="PANTHER" id="PTHR47926">
    <property type="entry name" value="PENTATRICOPEPTIDE REPEAT-CONTAINING PROTEIN"/>
    <property type="match status" value="1"/>
</dbReference>
<keyword evidence="4" id="KW-1185">Reference proteome</keyword>
<feature type="repeat" description="PPR" evidence="2">
    <location>
        <begin position="425"/>
        <end position="459"/>
    </location>
</feature>
<evidence type="ECO:0000256" key="1">
    <source>
        <dbReference type="ARBA" id="ARBA00022737"/>
    </source>
</evidence>
<dbReference type="Pfam" id="PF01535">
    <property type="entry name" value="PPR"/>
    <property type="match status" value="4"/>
</dbReference>
<feature type="repeat" description="PPR" evidence="2">
    <location>
        <begin position="88"/>
        <end position="122"/>
    </location>
</feature>
<feature type="repeat" description="PPR" evidence="2">
    <location>
        <begin position="223"/>
        <end position="257"/>
    </location>
</feature>
<organism evidence="3 4">
    <name type="scientific">Xanthoceras sorbifolium</name>
    <dbReference type="NCBI Taxonomy" id="99658"/>
    <lineage>
        <taxon>Eukaryota</taxon>
        <taxon>Viridiplantae</taxon>
        <taxon>Streptophyta</taxon>
        <taxon>Embryophyta</taxon>
        <taxon>Tracheophyta</taxon>
        <taxon>Spermatophyta</taxon>
        <taxon>Magnoliopsida</taxon>
        <taxon>eudicotyledons</taxon>
        <taxon>Gunneridae</taxon>
        <taxon>Pentapetalae</taxon>
        <taxon>rosids</taxon>
        <taxon>malvids</taxon>
        <taxon>Sapindales</taxon>
        <taxon>Sapindaceae</taxon>
        <taxon>Xanthoceroideae</taxon>
        <taxon>Xanthoceras</taxon>
    </lineage>
</organism>
<dbReference type="Pfam" id="PF20431">
    <property type="entry name" value="E_motif"/>
    <property type="match status" value="1"/>
</dbReference>
<dbReference type="Proteomes" id="UP000827721">
    <property type="component" value="Unassembled WGS sequence"/>
</dbReference>
<evidence type="ECO:0000313" key="3">
    <source>
        <dbReference type="EMBL" id="KAH7565934.1"/>
    </source>
</evidence>
<comment type="caution">
    <text evidence="3">The sequence shown here is derived from an EMBL/GenBank/DDBJ whole genome shotgun (WGS) entry which is preliminary data.</text>
</comment>
<dbReference type="Gene3D" id="1.25.40.10">
    <property type="entry name" value="Tetratricopeptide repeat domain"/>
    <property type="match status" value="6"/>
</dbReference>
<dbReference type="EMBL" id="JAFEMO010000008">
    <property type="protein sequence ID" value="KAH7565934.1"/>
    <property type="molecule type" value="Genomic_DNA"/>
</dbReference>
<dbReference type="SUPFAM" id="SSF48452">
    <property type="entry name" value="TPR-like"/>
    <property type="match status" value="1"/>
</dbReference>
<dbReference type="NCBIfam" id="TIGR00756">
    <property type="entry name" value="PPR"/>
    <property type="match status" value="4"/>
</dbReference>
<sequence>MRSYRLLTLLKQLYHNNNTTNQKHFFNFSNFALHVLEEANPFVTLPDLRTKRRELACLLQLPAPENRTPIWRHEQVHAQVVVNGLQSDTFLANILLHKYSKTGDLCAARALFDKMSERNLVSWSSVVSMYAQHGYSREALVVFVGLLETCDQRPNEYVLASVVRACTQLGGCGGSVGEQMHGFVVKSGFGQDVYVGTSLVDFYTKNGGIDDAKSVFDGLLSKTAVTWTTIITGYVKSGRSELALKLFNQMRETDVGPDRYVLSSVLSACSMLEFVEGGKQIHAHVLRRGTEMDVSVVNVLIDFYAKCGRVKLGRRLFNGMAVKNVISWTTMIAGYMQNSFDREALKMFAEMTRSGWKPDGFACTSVLTSCGSLEALEQGRQVHAYSIKVNLESDAFVKNGLIDMYAKCDSLNDGRGVFDLMADHNVVSYNAMIEGYSRQEKLRDALDLFHEMRLGFVPPSLLTFVSLLGVSAALLTLELSKQIHGLIIKYGVSLDLFAGSSLIDVYSKCSCIKDARIVFEEMNEKDIVVWNAMLFGYTQQLENEEALKLYIELQSSRESPNEFTFAAVITAASNLASLRHGQQFHNQLIKLGLEFDPFITNSLVDMYAKCGSFEEAHKTFSSAVWRDIACWNSMISTYAHHGKAEEALWLFEEIIKEGLKPNYVTFVGLLSACNHAGLVEDGLRHFESMARFGIEPGTEHYACVVSLLGRAGKLYEAKKFIEKMPIKPAAVVWRSLLSACRVAGNVELGRYAAEMTISVDPTDSGSFTLLSNIFACKGMWAEVKRVRERMDFDGVMKEPGRSWLEVEKEVHAFIAKDKSHPETDLIYSVLDNLILQIKGMGYVPDTTTFSPMTEKSWWSFGKLLDDQRAFLDTKKLEFELDLEKKRKSLDEEVINMARAAIFFGQSKGGGGAGEGFDVTKSGDARVGLVGFPSVGNLHFEIN</sequence>
<feature type="repeat" description="PPR" evidence="2">
    <location>
        <begin position="627"/>
        <end position="661"/>
    </location>
</feature>
<name>A0ABQ8HNU4_9ROSI</name>
<keyword evidence="1" id="KW-0677">Repeat</keyword>
<dbReference type="Pfam" id="PF13041">
    <property type="entry name" value="PPR_2"/>
    <property type="match status" value="5"/>
</dbReference>
<dbReference type="InterPro" id="IPR046960">
    <property type="entry name" value="PPR_At4g14850-like_plant"/>
</dbReference>
<protein>
    <recommendedName>
        <fullName evidence="5">Pentatricopeptide repeat-containing protein</fullName>
    </recommendedName>
</protein>
<dbReference type="PROSITE" id="PS51375">
    <property type="entry name" value="PPR"/>
    <property type="match status" value="7"/>
</dbReference>
<gene>
    <name evidence="3" type="ORF">JRO89_XS08G0040600</name>
</gene>
<feature type="repeat" description="PPR" evidence="2">
    <location>
        <begin position="662"/>
        <end position="696"/>
    </location>
</feature>
<evidence type="ECO:0000256" key="2">
    <source>
        <dbReference type="PROSITE-ProRule" id="PRU00708"/>
    </source>
</evidence>